<name>A0A518EPU2_9BACT</name>
<evidence type="ECO:0000256" key="1">
    <source>
        <dbReference type="SAM" id="SignalP"/>
    </source>
</evidence>
<evidence type="ECO:0008006" key="4">
    <source>
        <dbReference type="Google" id="ProtNLM"/>
    </source>
</evidence>
<organism evidence="2 3">
    <name type="scientific">Saltatorellus ferox</name>
    <dbReference type="NCBI Taxonomy" id="2528018"/>
    <lineage>
        <taxon>Bacteria</taxon>
        <taxon>Pseudomonadati</taxon>
        <taxon>Planctomycetota</taxon>
        <taxon>Planctomycetia</taxon>
        <taxon>Planctomycetia incertae sedis</taxon>
        <taxon>Saltatorellus</taxon>
    </lineage>
</organism>
<gene>
    <name evidence="2" type="ORF">Poly30_16020</name>
</gene>
<evidence type="ECO:0000313" key="3">
    <source>
        <dbReference type="Proteomes" id="UP000320390"/>
    </source>
</evidence>
<reference evidence="2 3" key="1">
    <citation type="submission" date="2019-02" db="EMBL/GenBank/DDBJ databases">
        <title>Deep-cultivation of Planctomycetes and their phenomic and genomic characterization uncovers novel biology.</title>
        <authorList>
            <person name="Wiegand S."/>
            <person name="Jogler M."/>
            <person name="Boedeker C."/>
            <person name="Pinto D."/>
            <person name="Vollmers J."/>
            <person name="Rivas-Marin E."/>
            <person name="Kohn T."/>
            <person name="Peeters S.H."/>
            <person name="Heuer A."/>
            <person name="Rast P."/>
            <person name="Oberbeckmann S."/>
            <person name="Bunk B."/>
            <person name="Jeske O."/>
            <person name="Meyerdierks A."/>
            <person name="Storesund J.E."/>
            <person name="Kallscheuer N."/>
            <person name="Luecker S."/>
            <person name="Lage O.M."/>
            <person name="Pohl T."/>
            <person name="Merkel B.J."/>
            <person name="Hornburger P."/>
            <person name="Mueller R.-W."/>
            <person name="Bruemmer F."/>
            <person name="Labrenz M."/>
            <person name="Spormann A.M."/>
            <person name="Op den Camp H."/>
            <person name="Overmann J."/>
            <person name="Amann R."/>
            <person name="Jetten M.S.M."/>
            <person name="Mascher T."/>
            <person name="Medema M.H."/>
            <person name="Devos D.P."/>
            <person name="Kaster A.-K."/>
            <person name="Ovreas L."/>
            <person name="Rohde M."/>
            <person name="Galperin M.Y."/>
            <person name="Jogler C."/>
        </authorList>
    </citation>
    <scope>NUCLEOTIDE SEQUENCE [LARGE SCALE GENOMIC DNA]</scope>
    <source>
        <strain evidence="2 3">Poly30</strain>
    </source>
</reference>
<protein>
    <recommendedName>
        <fullName evidence="4">Lipoprotein</fullName>
    </recommendedName>
</protein>
<sequence precursor="true">MKLLSPTTLLGVALAATLASCSSISDLGGAMGGMAGGGGNAALDTAKNVPAMNVMALPPAPAVGQSWTMDMSGMKTTTAIVAEMDGQFILEQETSMYGEPIILAYQVDPRVDMTAVPAAGEKMTSNVTAAWIGVEGEKPLEHTVMEAMTMPETTGEAAPAMDFTTGNETVSLGGRSWDATWTEAGDSKSWMAGNFILRSDYDGKTVMQITDWQSNAEPKLDWTPAE</sequence>
<accession>A0A518EPU2</accession>
<proteinExistence type="predicted"/>
<dbReference type="AlphaFoldDB" id="A0A518EPU2"/>
<dbReference type="Proteomes" id="UP000320390">
    <property type="component" value="Chromosome"/>
</dbReference>
<feature type="signal peptide" evidence="1">
    <location>
        <begin position="1"/>
        <end position="25"/>
    </location>
</feature>
<dbReference type="RefSeq" id="WP_145195986.1">
    <property type="nucleotide sequence ID" value="NZ_CP036434.1"/>
</dbReference>
<feature type="chain" id="PRO_5022078770" description="Lipoprotein" evidence="1">
    <location>
        <begin position="26"/>
        <end position="226"/>
    </location>
</feature>
<keyword evidence="1" id="KW-0732">Signal</keyword>
<evidence type="ECO:0000313" key="2">
    <source>
        <dbReference type="EMBL" id="QDV06098.1"/>
    </source>
</evidence>
<dbReference type="EMBL" id="CP036434">
    <property type="protein sequence ID" value="QDV06098.1"/>
    <property type="molecule type" value="Genomic_DNA"/>
</dbReference>
<dbReference type="PROSITE" id="PS51257">
    <property type="entry name" value="PROKAR_LIPOPROTEIN"/>
    <property type="match status" value="1"/>
</dbReference>
<keyword evidence="3" id="KW-1185">Reference proteome</keyword>